<gene>
    <name evidence="1" type="ORF">SAMN02745724_02410</name>
</gene>
<keyword evidence="2" id="KW-1185">Reference proteome</keyword>
<evidence type="ECO:0000313" key="2">
    <source>
        <dbReference type="Proteomes" id="UP000198862"/>
    </source>
</evidence>
<protein>
    <submittedName>
        <fullName evidence="1">Uncharacterized protein</fullName>
    </submittedName>
</protein>
<proteinExistence type="predicted"/>
<dbReference type="AlphaFoldDB" id="A0A1I1LJA5"/>
<reference evidence="1 2" key="1">
    <citation type="submission" date="2016-10" db="EMBL/GenBank/DDBJ databases">
        <authorList>
            <person name="de Groot N.N."/>
        </authorList>
    </citation>
    <scope>NUCLEOTIDE SEQUENCE [LARGE SCALE GENOMIC DNA]</scope>
    <source>
        <strain evidence="1 2">DSM 6059</strain>
    </source>
</reference>
<dbReference type="RefSeq" id="WP_091984003.1">
    <property type="nucleotide sequence ID" value="NZ_FOLO01000016.1"/>
</dbReference>
<organism evidence="1 2">
    <name type="scientific">Pseudoalteromonas denitrificans DSM 6059</name>
    <dbReference type="NCBI Taxonomy" id="1123010"/>
    <lineage>
        <taxon>Bacteria</taxon>
        <taxon>Pseudomonadati</taxon>
        <taxon>Pseudomonadota</taxon>
        <taxon>Gammaproteobacteria</taxon>
        <taxon>Alteromonadales</taxon>
        <taxon>Pseudoalteromonadaceae</taxon>
        <taxon>Pseudoalteromonas</taxon>
    </lineage>
</organism>
<sequence>MKLIIKEYLGLLLEREELDAILPDLLSQMGLNVYTKPMRGTPEFGVDIAAVGSINNGVESVYLFSVKEGNLTRSTWLSSSPQSLKPSLEQILDAYIPSRIPPEHIDKPIVICPCFGGDVNTNVKQDLAGYEKRNTQGNISFENWNGDKLAGYIEDYLLNEELLTSPLQSLFRKSLALIDNPEASIKHFIILLNMILEYKSIDEPKRLSQINVCLWILYSWGRDLGNIETAYLAAEKSILFAWEIAKKDQGKNNKNMKAYYSILNTYNKISSDYIENKILPYTNIKHGISVAIGLQSDVSVNLKLFDLLSRLAIYGLHLQNKLFTLKPEENKNIIDKIKKCTSSIKEMIINNPLLLSPYKDDQAIDIFLALYLLSYDNEHDSFVAEWISHLINLSFISYTGNAKYPSNINKFYELLEHPASTDIKYKHKVTKASILYPTLAIFSALYKLDNLNDEILKFVNQHFQHCTMLYWYPKDDSEHHFYIKNKLHGAELTSIQLDKDKLLDQVFNECQSSNDFFNLSIIKQKLEPILLTACRSNRTPVPLHVLCDFYESSFINNKETTKQINADVQPSNSNTV</sequence>
<dbReference type="EMBL" id="FOLO01000016">
    <property type="protein sequence ID" value="SFC73089.1"/>
    <property type="molecule type" value="Genomic_DNA"/>
</dbReference>
<accession>A0A1I1LJA5</accession>
<evidence type="ECO:0000313" key="1">
    <source>
        <dbReference type="EMBL" id="SFC73089.1"/>
    </source>
</evidence>
<dbReference type="Proteomes" id="UP000198862">
    <property type="component" value="Unassembled WGS sequence"/>
</dbReference>
<name>A0A1I1LJA5_9GAMM</name>
<dbReference type="OrthoDB" id="5540856at2"/>